<dbReference type="GO" id="GO:0005524">
    <property type="term" value="F:ATP binding"/>
    <property type="evidence" value="ECO:0007669"/>
    <property type="project" value="UniProtKB-UniRule"/>
</dbReference>
<evidence type="ECO:0000256" key="4">
    <source>
        <dbReference type="ARBA" id="ARBA00022840"/>
    </source>
</evidence>
<feature type="domain" description="DALR anticodon binding" evidence="10">
    <location>
        <begin position="459"/>
        <end position="573"/>
    </location>
</feature>
<evidence type="ECO:0000256" key="7">
    <source>
        <dbReference type="ARBA" id="ARBA00049339"/>
    </source>
</evidence>
<dbReference type="PANTHER" id="PTHR11956">
    <property type="entry name" value="ARGINYL-TRNA SYNTHETASE"/>
    <property type="match status" value="1"/>
</dbReference>
<gene>
    <name evidence="8 12" type="primary">argS</name>
    <name evidence="12" type="ORF">HA252_02575</name>
    <name evidence="13" type="ORF">J4203_06465</name>
</gene>
<dbReference type="PRINTS" id="PR01038">
    <property type="entry name" value="TRNASYNTHARG"/>
</dbReference>
<dbReference type="EMBL" id="DUGH01000063">
    <property type="protein sequence ID" value="HIH16264.1"/>
    <property type="molecule type" value="Genomic_DNA"/>
</dbReference>
<dbReference type="SUPFAM" id="SSF52374">
    <property type="entry name" value="Nucleotidylyl transferase"/>
    <property type="match status" value="1"/>
</dbReference>
<dbReference type="InterPro" id="IPR008909">
    <property type="entry name" value="DALR_anticod-bd"/>
</dbReference>
<dbReference type="Gene3D" id="3.30.1360.70">
    <property type="entry name" value="Arginyl tRNA synthetase N-terminal domain"/>
    <property type="match status" value="1"/>
</dbReference>
<dbReference type="InterPro" id="IPR014729">
    <property type="entry name" value="Rossmann-like_a/b/a_fold"/>
</dbReference>
<dbReference type="GO" id="GO:0004814">
    <property type="term" value="F:arginine-tRNA ligase activity"/>
    <property type="evidence" value="ECO:0007669"/>
    <property type="project" value="UniProtKB-UniRule"/>
</dbReference>
<comment type="subcellular location">
    <subcellularLocation>
        <location evidence="8">Cytoplasm</location>
    </subcellularLocation>
</comment>
<dbReference type="GO" id="GO:0005737">
    <property type="term" value="C:cytoplasm"/>
    <property type="evidence" value="ECO:0007669"/>
    <property type="project" value="UniProtKB-SubCell"/>
</dbReference>
<dbReference type="Gene3D" id="1.10.730.10">
    <property type="entry name" value="Isoleucyl-tRNA Synthetase, Domain 1"/>
    <property type="match status" value="1"/>
</dbReference>
<evidence type="ECO:0000256" key="9">
    <source>
        <dbReference type="RuleBase" id="RU363038"/>
    </source>
</evidence>
<sequence>MTDFKQAVARALEKAIALPDFPADQVAGLLEAPPKPELGDYAFPCFKLAAAFKKAPPVIAQELAKKIVKPADISEAKAFGPYLNFFVQKQALAEKVLQQVRSEREKFGSSSAGKGKTIVNEYYGPNTNKPLHLGHLRNICLGLAVNRLFANHGFKVVRTTIYNDRGAAICKAMLAYERWGEGKTPESEALKSDHFVGDWYVRFVKEAAKDPSLESQAIEMIRKWEEGDKRVRALWRKTLDWVLEGYKETTGRLGVVLDKEYHESEFYDQGKQMVEEGLGKGVFQRDEKGGIVADLEEYGLGKKHLLRSDGTCLYITQDLYLAKARYDEFHFDKAIYVVASEQNLHFRQLFRCLQLLGHAWAERLYHLSYGLVNLPEGRMKSREGTVVDADDLLDELELLAKEELRKRYADLKEKELNERANVIALSALKFYMVRVDPVKDMVFNPSESISFDGETGPYLLYAYARAKSILAKAGKLPKKVDYVRLSHEKEKRLLALLEGYPQVVHDSLAAVTTHKIAQFLLQLASEFNAYYHEVPVLQAETQTMEARLALVEAVSIVLQNALHLLAIDVLERM</sequence>
<evidence type="ECO:0000259" key="11">
    <source>
        <dbReference type="SMART" id="SM01016"/>
    </source>
</evidence>
<reference evidence="13" key="2">
    <citation type="submission" date="2021-03" db="EMBL/GenBank/DDBJ databases">
        <authorList>
            <person name="Jaffe A."/>
        </authorList>
    </citation>
    <scope>NUCLEOTIDE SEQUENCE</scope>
    <source>
        <strain evidence="13">RIFCSPLOWO2_01_FULL_58_19</strain>
    </source>
</reference>
<protein>
    <recommendedName>
        <fullName evidence="8">Arginine--tRNA ligase</fullName>
        <ecNumber evidence="8">6.1.1.19</ecNumber>
    </recommendedName>
    <alternativeName>
        <fullName evidence="8">Arginyl-tRNA synthetase</fullName>
        <shortName evidence="8">ArgRS</shortName>
    </alternativeName>
</protein>
<keyword evidence="2 8" id="KW-0436">Ligase</keyword>
<keyword evidence="4 8" id="KW-0067">ATP-binding</keyword>
<reference evidence="12" key="1">
    <citation type="journal article" date="2020" name="bioRxiv">
        <title>A rank-normalized archaeal taxonomy based on genome phylogeny resolves widespread incomplete and uneven classifications.</title>
        <authorList>
            <person name="Rinke C."/>
            <person name="Chuvochina M."/>
            <person name="Mussig A.J."/>
            <person name="Chaumeil P.-A."/>
            <person name="Waite D.W."/>
            <person name="Whitman W.B."/>
            <person name="Parks D.H."/>
            <person name="Hugenholtz P."/>
        </authorList>
    </citation>
    <scope>NUCLEOTIDE SEQUENCE</scope>
    <source>
        <strain evidence="12">UBA10219</strain>
    </source>
</reference>
<evidence type="ECO:0000313" key="14">
    <source>
        <dbReference type="Proteomes" id="UP000564964"/>
    </source>
</evidence>
<dbReference type="HAMAP" id="MF_00123">
    <property type="entry name" value="Arg_tRNA_synth"/>
    <property type="match status" value="1"/>
</dbReference>
<feature type="domain" description="Arginyl tRNA synthetase N-terminal" evidence="11">
    <location>
        <begin position="2"/>
        <end position="87"/>
    </location>
</feature>
<dbReference type="PROSITE" id="PS00178">
    <property type="entry name" value="AA_TRNA_LIGASE_I"/>
    <property type="match status" value="1"/>
</dbReference>
<evidence type="ECO:0000256" key="5">
    <source>
        <dbReference type="ARBA" id="ARBA00022917"/>
    </source>
</evidence>
<evidence type="ECO:0000259" key="10">
    <source>
        <dbReference type="SMART" id="SM00836"/>
    </source>
</evidence>
<dbReference type="GO" id="GO:0006420">
    <property type="term" value="P:arginyl-tRNA aminoacylation"/>
    <property type="evidence" value="ECO:0007669"/>
    <property type="project" value="UniProtKB-UniRule"/>
</dbReference>
<keyword evidence="5 8" id="KW-0648">Protein biosynthesis</keyword>
<dbReference type="InterPro" id="IPR005148">
    <property type="entry name" value="Arg-tRNA-synth_N"/>
</dbReference>
<dbReference type="Pfam" id="PF05746">
    <property type="entry name" value="DALR_1"/>
    <property type="match status" value="1"/>
</dbReference>
<evidence type="ECO:0000256" key="3">
    <source>
        <dbReference type="ARBA" id="ARBA00022741"/>
    </source>
</evidence>
<dbReference type="Pfam" id="PF00750">
    <property type="entry name" value="tRNA-synt_1d"/>
    <property type="match status" value="1"/>
</dbReference>
<dbReference type="Pfam" id="PF03485">
    <property type="entry name" value="Arg_tRNA_synt_N"/>
    <property type="match status" value="1"/>
</dbReference>
<dbReference type="SUPFAM" id="SSF47323">
    <property type="entry name" value="Anticodon-binding domain of a subclass of class I aminoacyl-tRNA synthetases"/>
    <property type="match status" value="1"/>
</dbReference>
<dbReference type="Gene3D" id="3.40.50.620">
    <property type="entry name" value="HUPs"/>
    <property type="match status" value="1"/>
</dbReference>
<dbReference type="PANTHER" id="PTHR11956:SF5">
    <property type="entry name" value="ARGININE--TRNA LIGASE, CYTOPLASMIC"/>
    <property type="match status" value="1"/>
</dbReference>
<dbReference type="Proteomes" id="UP000564964">
    <property type="component" value="Unassembled WGS sequence"/>
</dbReference>
<dbReference type="InterPro" id="IPR001278">
    <property type="entry name" value="Arg-tRNA-ligase"/>
</dbReference>
<keyword evidence="6 8" id="KW-0030">Aminoacyl-tRNA synthetase</keyword>
<comment type="similarity">
    <text evidence="1 8 9">Belongs to the class-I aminoacyl-tRNA synthetase family.</text>
</comment>
<dbReference type="AlphaFoldDB" id="A0A7J4JG23"/>
<dbReference type="SMART" id="SM00836">
    <property type="entry name" value="DALR_1"/>
    <property type="match status" value="1"/>
</dbReference>
<dbReference type="InterPro" id="IPR009080">
    <property type="entry name" value="tRNAsynth_Ia_anticodon-bd"/>
</dbReference>
<dbReference type="InterPro" id="IPR036695">
    <property type="entry name" value="Arg-tRNA-synth_N_sf"/>
</dbReference>
<evidence type="ECO:0000313" key="13">
    <source>
        <dbReference type="EMBL" id="MBS3063481.1"/>
    </source>
</evidence>
<dbReference type="NCBIfam" id="TIGR00456">
    <property type="entry name" value="argS"/>
    <property type="match status" value="1"/>
</dbReference>
<evidence type="ECO:0000256" key="6">
    <source>
        <dbReference type="ARBA" id="ARBA00023146"/>
    </source>
</evidence>
<keyword evidence="3 8" id="KW-0547">Nucleotide-binding</keyword>
<evidence type="ECO:0000256" key="2">
    <source>
        <dbReference type="ARBA" id="ARBA00022598"/>
    </source>
</evidence>
<evidence type="ECO:0000256" key="8">
    <source>
        <dbReference type="HAMAP-Rule" id="MF_00123"/>
    </source>
</evidence>
<organism evidence="12 14">
    <name type="scientific">Candidatus Iainarchaeum sp</name>
    <dbReference type="NCBI Taxonomy" id="3101447"/>
    <lineage>
        <taxon>Archaea</taxon>
        <taxon>Candidatus Iainarchaeota</taxon>
        <taxon>Candidatus Iainarchaeia</taxon>
        <taxon>Candidatus Iainarchaeales</taxon>
        <taxon>Candidatus Iainarchaeaceae</taxon>
        <taxon>Candidatus Iainarchaeum</taxon>
    </lineage>
</organism>
<dbReference type="Proteomes" id="UP000678237">
    <property type="component" value="Unassembled WGS sequence"/>
</dbReference>
<dbReference type="EC" id="6.1.1.19" evidence="8"/>
<name>A0A7J4JG23_9ARCH</name>
<proteinExistence type="inferred from homology"/>
<comment type="catalytic activity">
    <reaction evidence="7 8">
        <text>tRNA(Arg) + L-arginine + ATP = L-arginyl-tRNA(Arg) + AMP + diphosphate</text>
        <dbReference type="Rhea" id="RHEA:20301"/>
        <dbReference type="Rhea" id="RHEA-COMP:9658"/>
        <dbReference type="Rhea" id="RHEA-COMP:9673"/>
        <dbReference type="ChEBI" id="CHEBI:30616"/>
        <dbReference type="ChEBI" id="CHEBI:32682"/>
        <dbReference type="ChEBI" id="CHEBI:33019"/>
        <dbReference type="ChEBI" id="CHEBI:78442"/>
        <dbReference type="ChEBI" id="CHEBI:78513"/>
        <dbReference type="ChEBI" id="CHEBI:456215"/>
        <dbReference type="EC" id="6.1.1.19"/>
    </reaction>
</comment>
<feature type="short sequence motif" description="'HIGH' region" evidence="8">
    <location>
        <begin position="125"/>
        <end position="135"/>
    </location>
</feature>
<dbReference type="InterPro" id="IPR035684">
    <property type="entry name" value="ArgRS_core"/>
</dbReference>
<keyword evidence="8" id="KW-0963">Cytoplasm</keyword>
<comment type="caution">
    <text evidence="12">The sequence shown here is derived from an EMBL/GenBank/DDBJ whole genome shotgun (WGS) entry which is preliminary data.</text>
</comment>
<dbReference type="FunFam" id="1.10.730.10:FF:000006">
    <property type="entry name" value="Arginyl-tRNA synthetase 2, mitochondrial"/>
    <property type="match status" value="1"/>
</dbReference>
<dbReference type="SUPFAM" id="SSF55190">
    <property type="entry name" value="Arginyl-tRNA synthetase (ArgRS), N-terminal 'additional' domain"/>
    <property type="match status" value="1"/>
</dbReference>
<accession>A0A7J4JG23</accession>
<evidence type="ECO:0000313" key="12">
    <source>
        <dbReference type="EMBL" id="HIH16264.1"/>
    </source>
</evidence>
<dbReference type="SMART" id="SM01016">
    <property type="entry name" value="Arg_tRNA_synt_N"/>
    <property type="match status" value="1"/>
</dbReference>
<evidence type="ECO:0000256" key="1">
    <source>
        <dbReference type="ARBA" id="ARBA00005594"/>
    </source>
</evidence>
<dbReference type="InterPro" id="IPR001412">
    <property type="entry name" value="aa-tRNA-synth_I_CS"/>
</dbReference>
<reference evidence="13" key="3">
    <citation type="submission" date="2021-05" db="EMBL/GenBank/DDBJ databases">
        <title>Protein family content uncovers lineage relationships and bacterial pathway maintenance mechanisms in DPANN archaea.</title>
        <authorList>
            <person name="Castelle C.J."/>
            <person name="Meheust R."/>
            <person name="Jaffe A.L."/>
            <person name="Seitz K."/>
            <person name="Gong X."/>
            <person name="Baker B.J."/>
            <person name="Banfield J.F."/>
        </authorList>
    </citation>
    <scope>NUCLEOTIDE SEQUENCE</scope>
    <source>
        <strain evidence="13">RIFCSPLOWO2_01_FULL_58_19</strain>
    </source>
</reference>
<dbReference type="EMBL" id="JAGVWE010000005">
    <property type="protein sequence ID" value="MBS3063481.1"/>
    <property type="molecule type" value="Genomic_DNA"/>
</dbReference>